<sequence length="512" mass="57763">MLLHLDVLDYLVRFGESGTSEDKEALIGFLCDFMRYQSNGALRHYVQAFEKLGINDAYEPLLANLESSDVLTKRMSAEVLYRLELGKIGVESEEGVNYFDKVYHLVKEKDPEFFVRLYGSGDSYVQRIDNSGSIGVFQGDGRLLGFFKLDLEEEAKAVDALVLELSSKDVFLPKADETEEQRASREFFLQLFLSGYGKLFDEMDKKTGVKLSSLKLHEQGWFVVHYSSLEEDKKTEFTEFIRVFGESGLKAFLTMDYGASGEEILEFSKSERVSFHEKISMFNEFNALTQEADSLRSILRNTETAVGVSFSDQAYEALIRKSAEFMRAALILGRSGGDTDIEVKDILDNMRIIRHTLTLIGNLSLSPSPLVLEKPKNVDKRNNATVYEFINPDTLDRLVVNIRPESVEGGEARINFKSTHGRTKEEGRVAIDLSDLKTRGHKAVSLDLGVGRIETVTEDGVKRKVYPSERPGKVLALVSIEKAHNEASFSGELAERFPQAARKFDNYLSEKF</sequence>
<organism evidence="1 2">
    <name type="scientific">candidate division WWE3 bacterium RIFCSPLOWO2_01_FULL_41_18</name>
    <dbReference type="NCBI Taxonomy" id="1802625"/>
    <lineage>
        <taxon>Bacteria</taxon>
        <taxon>Katanobacteria</taxon>
    </lineage>
</organism>
<dbReference type="Proteomes" id="UP000176504">
    <property type="component" value="Unassembled WGS sequence"/>
</dbReference>
<evidence type="ECO:0000313" key="2">
    <source>
        <dbReference type="Proteomes" id="UP000176504"/>
    </source>
</evidence>
<dbReference type="AlphaFoldDB" id="A0A1F4VEI4"/>
<comment type="caution">
    <text evidence="1">The sequence shown here is derived from an EMBL/GenBank/DDBJ whole genome shotgun (WGS) entry which is preliminary data.</text>
</comment>
<gene>
    <name evidence="1" type="ORF">A3A78_01200</name>
</gene>
<accession>A0A1F4VEI4</accession>
<name>A0A1F4VEI4_UNCKA</name>
<protein>
    <submittedName>
        <fullName evidence="1">Uncharacterized protein</fullName>
    </submittedName>
</protein>
<reference evidence="1 2" key="1">
    <citation type="journal article" date="2016" name="Nat. Commun.">
        <title>Thousands of microbial genomes shed light on interconnected biogeochemical processes in an aquifer system.</title>
        <authorList>
            <person name="Anantharaman K."/>
            <person name="Brown C.T."/>
            <person name="Hug L.A."/>
            <person name="Sharon I."/>
            <person name="Castelle C.J."/>
            <person name="Probst A.J."/>
            <person name="Thomas B.C."/>
            <person name="Singh A."/>
            <person name="Wilkins M.J."/>
            <person name="Karaoz U."/>
            <person name="Brodie E.L."/>
            <person name="Williams K.H."/>
            <person name="Hubbard S.S."/>
            <person name="Banfield J.F."/>
        </authorList>
    </citation>
    <scope>NUCLEOTIDE SEQUENCE [LARGE SCALE GENOMIC DNA]</scope>
</reference>
<dbReference type="EMBL" id="MEVI01000002">
    <property type="protein sequence ID" value="OGC55555.1"/>
    <property type="molecule type" value="Genomic_DNA"/>
</dbReference>
<evidence type="ECO:0000313" key="1">
    <source>
        <dbReference type="EMBL" id="OGC55555.1"/>
    </source>
</evidence>
<proteinExistence type="predicted"/>